<dbReference type="Pfam" id="PF19268">
    <property type="entry name" value="CIS_TMP"/>
    <property type="match status" value="1"/>
</dbReference>
<keyword evidence="2" id="KW-1185">Reference proteome</keyword>
<accession>A0A1D7QMS0</accession>
<dbReference type="EMBL" id="CP017141">
    <property type="protein sequence ID" value="AOM79956.1"/>
    <property type="molecule type" value="Genomic_DNA"/>
</dbReference>
<dbReference type="KEGG" id="psty:BFS30_24005"/>
<evidence type="ECO:0000313" key="1">
    <source>
        <dbReference type="EMBL" id="AOM79956.1"/>
    </source>
</evidence>
<dbReference type="InterPro" id="IPR045538">
    <property type="entry name" value="CIS_TMP"/>
</dbReference>
<reference evidence="1 2" key="1">
    <citation type="submission" date="2016-08" db="EMBL/GenBank/DDBJ databases">
        <authorList>
            <person name="Seilhamer J.J."/>
        </authorList>
    </citation>
    <scope>NUCLEOTIDE SEQUENCE [LARGE SCALE GENOMIC DNA]</scope>
    <source>
        <strain evidence="1 2">DX4</strain>
    </source>
</reference>
<evidence type="ECO:0000313" key="2">
    <source>
        <dbReference type="Proteomes" id="UP000094313"/>
    </source>
</evidence>
<name>A0A1D7QMS0_9SPHI</name>
<dbReference type="Proteomes" id="UP000094313">
    <property type="component" value="Chromosome"/>
</dbReference>
<sequence>MRHVIRKQRIDLQLAKQLDNFRIQQQFSDQFWKYLIPLFEHEFDKMATEEEVISLDLVEIDLGVIAESQISQMVWHPDLYELFKTKIKKAIFKEGELIGERGHGVKRRVSGHTYQQWVFYMQKGYLPWNLTQVNAQWYDQVMEELATDYTSTAVLRREIRENEAFLLRIIRQHPLSFLIKLVEILTAEKQTQLFTAVHQLHDRLSDWSIPGKKSGPSKKVAELMRVFQLSYEELWMEILRISTETKGTALFAVLEQRIQDLISAAELGKTDVLSGMSLLEAFYKEPDKSLSEGILREAIDDEGVFTIHAGLVLIHPFLNSLFQLLGLLQEKRFLHVAAQEKAIYLLHYLATGENQADEYELLIPKILCAYPVDQPIPGRIRLSDEEMEEADTLLKAAIASWDILKNTSPAGLREGFLQRSGKLQIRDGKIGLQVEKAAIDVLLDHLPWNLSLIKLPWLREIVQVEWR</sequence>
<dbReference type="AlphaFoldDB" id="A0A1D7QMS0"/>
<proteinExistence type="predicted"/>
<organism evidence="1 2">
    <name type="scientific">Pedobacter steynii</name>
    <dbReference type="NCBI Taxonomy" id="430522"/>
    <lineage>
        <taxon>Bacteria</taxon>
        <taxon>Pseudomonadati</taxon>
        <taxon>Bacteroidota</taxon>
        <taxon>Sphingobacteriia</taxon>
        <taxon>Sphingobacteriales</taxon>
        <taxon>Sphingobacteriaceae</taxon>
        <taxon>Pedobacter</taxon>
    </lineage>
</organism>
<protein>
    <submittedName>
        <fullName evidence="1">Uncharacterized protein</fullName>
    </submittedName>
</protein>
<gene>
    <name evidence="1" type="ORF">BFS30_24005</name>
</gene>